<accession>A0A9X9A202</accession>
<comment type="caution">
    <text evidence="1">The sequence shown here is derived from an EMBL/GenBank/DDBJ whole genome shotgun (WGS) entry which is preliminary data.</text>
</comment>
<feature type="non-terminal residue" evidence="1">
    <location>
        <position position="1"/>
    </location>
</feature>
<evidence type="ECO:0000313" key="2">
    <source>
        <dbReference type="Proteomes" id="UP000308444"/>
    </source>
</evidence>
<organism evidence="1 2">
    <name type="scientific">Bacillus cereus</name>
    <dbReference type="NCBI Taxonomy" id="1396"/>
    <lineage>
        <taxon>Bacteria</taxon>
        <taxon>Bacillati</taxon>
        <taxon>Bacillota</taxon>
        <taxon>Bacilli</taxon>
        <taxon>Bacillales</taxon>
        <taxon>Bacillaceae</taxon>
        <taxon>Bacillus</taxon>
        <taxon>Bacillus cereus group</taxon>
    </lineage>
</organism>
<sequence>KPKVQDGKDSWERGASNNKARKEYGWIPLFPSWSEGFNNLIGK</sequence>
<name>A0A9X9A202_BACCE</name>
<reference evidence="1 2" key="1">
    <citation type="journal article" date="2019" name="Environ. Microbiol.">
        <title>An active ?-lactamase is a part of an orchestrated cell wall stress resistance network of Bacillus subtilis and related rhizosphere species.</title>
        <authorList>
            <person name="Bucher T."/>
            <person name="Keren-Paz A."/>
            <person name="Hausser J."/>
            <person name="Olender T."/>
            <person name="Cytryn E."/>
            <person name="Kolodkin-Gal I."/>
        </authorList>
    </citation>
    <scope>NUCLEOTIDE SEQUENCE [LARGE SCALE GENOMIC DNA]</scope>
    <source>
        <strain evidence="1 2">I32</strain>
    </source>
</reference>
<dbReference type="Proteomes" id="UP000308444">
    <property type="component" value="Unassembled WGS sequence"/>
</dbReference>
<protein>
    <submittedName>
        <fullName evidence="1">NAD(P)-dependent oxidoreductase</fullName>
    </submittedName>
</protein>
<gene>
    <name evidence="1" type="ORF">FC695_35745</name>
</gene>
<dbReference type="AlphaFoldDB" id="A0A9X9A202"/>
<evidence type="ECO:0000313" key="1">
    <source>
        <dbReference type="EMBL" id="TKI89581.1"/>
    </source>
</evidence>
<dbReference type="EMBL" id="SZOH01003675">
    <property type="protein sequence ID" value="TKI89581.1"/>
    <property type="molecule type" value="Genomic_DNA"/>
</dbReference>
<proteinExistence type="predicted"/>